<dbReference type="Pfam" id="PF02515">
    <property type="entry name" value="CoA_transf_3"/>
    <property type="match status" value="1"/>
</dbReference>
<accession>A0A4R5BXL7</accession>
<dbReference type="RefSeq" id="WP_132681909.1">
    <property type="nucleotide sequence ID" value="NZ_SMLA01000008.1"/>
</dbReference>
<dbReference type="GO" id="GO:0008410">
    <property type="term" value="F:CoA-transferase activity"/>
    <property type="evidence" value="ECO:0007669"/>
    <property type="project" value="TreeGrafter"/>
</dbReference>
<dbReference type="Gene3D" id="3.30.1540.10">
    <property type="entry name" value="formyl-coa transferase, domain 3"/>
    <property type="match status" value="1"/>
</dbReference>
<name>A0A4R5BXL7_9PSEU</name>
<evidence type="ECO:0000313" key="2">
    <source>
        <dbReference type="EMBL" id="TDD90546.1"/>
    </source>
</evidence>
<dbReference type="PANTHER" id="PTHR48207:SF3">
    <property type="entry name" value="SUCCINATE--HYDROXYMETHYLGLUTARATE COA-TRANSFERASE"/>
    <property type="match status" value="1"/>
</dbReference>
<dbReference type="Proteomes" id="UP000294723">
    <property type="component" value="Unassembled WGS sequence"/>
</dbReference>
<comment type="caution">
    <text evidence="2">The sequence shown here is derived from an EMBL/GenBank/DDBJ whole genome shotgun (WGS) entry which is preliminary data.</text>
</comment>
<reference evidence="2 3" key="1">
    <citation type="submission" date="2019-03" db="EMBL/GenBank/DDBJ databases">
        <title>Draft genome sequences of novel Actinobacteria.</title>
        <authorList>
            <person name="Sahin N."/>
            <person name="Ay H."/>
            <person name="Saygin H."/>
        </authorList>
    </citation>
    <scope>NUCLEOTIDE SEQUENCE [LARGE SCALE GENOMIC DNA]</scope>
    <source>
        <strain evidence="2 3">5K548</strain>
    </source>
</reference>
<dbReference type="InterPro" id="IPR023606">
    <property type="entry name" value="CoA-Trfase_III_dom_1_sf"/>
</dbReference>
<dbReference type="SUPFAM" id="SSF89796">
    <property type="entry name" value="CoA-transferase family III (CaiB/BaiF)"/>
    <property type="match status" value="1"/>
</dbReference>
<evidence type="ECO:0000313" key="3">
    <source>
        <dbReference type="Proteomes" id="UP000294723"/>
    </source>
</evidence>
<gene>
    <name evidence="2" type="ORF">E1202_07905</name>
</gene>
<dbReference type="Gene3D" id="3.40.50.10540">
    <property type="entry name" value="Crotonobetainyl-coa:carnitine coa-transferase, domain 1"/>
    <property type="match status" value="1"/>
</dbReference>
<dbReference type="InterPro" id="IPR003673">
    <property type="entry name" value="CoA-Trfase_fam_III"/>
</dbReference>
<dbReference type="PANTHER" id="PTHR48207">
    <property type="entry name" value="SUCCINATE--HYDROXYMETHYLGLUTARATE COA-TRANSFERASE"/>
    <property type="match status" value="1"/>
</dbReference>
<proteinExistence type="predicted"/>
<protein>
    <submittedName>
        <fullName evidence="2">CoA transferase</fullName>
    </submittedName>
</protein>
<dbReference type="EMBL" id="SMLA01000008">
    <property type="protein sequence ID" value="TDD90546.1"/>
    <property type="molecule type" value="Genomic_DNA"/>
</dbReference>
<keyword evidence="3" id="KW-1185">Reference proteome</keyword>
<dbReference type="InterPro" id="IPR044855">
    <property type="entry name" value="CoA-Trfase_III_dom3_sf"/>
</dbReference>
<evidence type="ECO:0000256" key="1">
    <source>
        <dbReference type="ARBA" id="ARBA00022679"/>
    </source>
</evidence>
<keyword evidence="1 2" id="KW-0808">Transferase</keyword>
<organism evidence="2 3">
    <name type="scientific">Saccharopolyspora karakumensis</name>
    <dbReference type="NCBI Taxonomy" id="2530386"/>
    <lineage>
        <taxon>Bacteria</taxon>
        <taxon>Bacillati</taxon>
        <taxon>Actinomycetota</taxon>
        <taxon>Actinomycetes</taxon>
        <taxon>Pseudonocardiales</taxon>
        <taxon>Pseudonocardiaceae</taxon>
        <taxon>Saccharopolyspora</taxon>
    </lineage>
</organism>
<dbReference type="InterPro" id="IPR050483">
    <property type="entry name" value="CoA-transferase_III_domain"/>
</dbReference>
<dbReference type="AlphaFoldDB" id="A0A4R5BXL7"/>
<sequence>MSELPLAGITVVSIEQAVAAPFATRQLADLGARVIKIERPGGGDFARRYDTTVHDHSSYFVWLNRSKESLTLDLKSAQGRDVLDKLLAEADVFVQNLGPGAASRLGLDAASLSERFPSLIPCSVSGYGTDGPWSDRKAYDLLVQCQTGLVSLTGTPESSARVGVSIADISAGMYAYSGILTALFTRATTGEARAVEVSLFEALAEWMSQPAYYTRHSGTQPARFGTQHATIAPYCAYTAADGKDVLFSIQNEHEWIALCEQFLERPDLADDARFATNSDRVANRDELNALVRERFARTDSREVMKILDQAGIANAGVNDVAEFLEHPVLRDRNRWRDVQIPGAVVQALVPPADLAGIEPRMDPVPDLGQHTDDVLTGLGYSQSDIAGLRTDNVV</sequence>